<evidence type="ECO:0000313" key="4">
    <source>
        <dbReference type="EMBL" id="TVY84138.1"/>
    </source>
</evidence>
<evidence type="ECO:0000313" key="5">
    <source>
        <dbReference type="Proteomes" id="UP000469558"/>
    </source>
</evidence>
<evidence type="ECO:0000256" key="2">
    <source>
        <dbReference type="SAM" id="Phobius"/>
    </source>
</evidence>
<evidence type="ECO:0000256" key="1">
    <source>
        <dbReference type="SAM" id="MobiDB-lite"/>
    </source>
</evidence>
<keyword evidence="2" id="KW-0472">Membrane</keyword>
<organism evidence="4 5">
    <name type="scientific">Lachnellula suecica</name>
    <dbReference type="NCBI Taxonomy" id="602035"/>
    <lineage>
        <taxon>Eukaryota</taxon>
        <taxon>Fungi</taxon>
        <taxon>Dikarya</taxon>
        <taxon>Ascomycota</taxon>
        <taxon>Pezizomycotina</taxon>
        <taxon>Leotiomycetes</taxon>
        <taxon>Helotiales</taxon>
        <taxon>Lachnaceae</taxon>
        <taxon>Lachnellula</taxon>
    </lineage>
</organism>
<proteinExistence type="predicted"/>
<dbReference type="OrthoDB" id="5342093at2759"/>
<dbReference type="EMBL" id="QGMK01000113">
    <property type="protein sequence ID" value="TVY84138.1"/>
    <property type="molecule type" value="Genomic_DNA"/>
</dbReference>
<dbReference type="PANTHER" id="PTHR34502:SF5">
    <property type="entry name" value="DUF6594 DOMAIN-CONTAINING PROTEIN"/>
    <property type="match status" value="1"/>
</dbReference>
<keyword evidence="2" id="KW-0812">Transmembrane</keyword>
<reference evidence="4 5" key="1">
    <citation type="submission" date="2018-05" db="EMBL/GenBank/DDBJ databases">
        <title>Genome sequencing and assembly of the regulated plant pathogen Lachnellula willkommii and related sister species for the development of diagnostic species identification markers.</title>
        <authorList>
            <person name="Giroux E."/>
            <person name="Bilodeau G."/>
        </authorList>
    </citation>
    <scope>NUCLEOTIDE SEQUENCE [LARGE SCALE GENOMIC DNA]</scope>
    <source>
        <strain evidence="4 5">CBS 268.59</strain>
    </source>
</reference>
<dbReference type="AlphaFoldDB" id="A0A8T9CEY7"/>
<dbReference type="InterPro" id="IPR046529">
    <property type="entry name" value="DUF6594"/>
</dbReference>
<feature type="transmembrane region" description="Helical" evidence="2">
    <location>
        <begin position="368"/>
        <end position="389"/>
    </location>
</feature>
<dbReference type="Proteomes" id="UP000469558">
    <property type="component" value="Unassembled WGS sequence"/>
</dbReference>
<comment type="caution">
    <text evidence="4">The sequence shown here is derived from an EMBL/GenBank/DDBJ whole genome shotgun (WGS) entry which is preliminary data.</text>
</comment>
<gene>
    <name evidence="4" type="ORF">LSUE1_G003723</name>
</gene>
<feature type="compositionally biased region" description="Low complexity" evidence="1">
    <location>
        <begin position="1"/>
        <end position="23"/>
    </location>
</feature>
<dbReference type="PANTHER" id="PTHR34502">
    <property type="entry name" value="DUF6594 DOMAIN-CONTAINING PROTEIN-RELATED"/>
    <property type="match status" value="1"/>
</dbReference>
<feature type="transmembrane region" description="Helical" evidence="2">
    <location>
        <begin position="396"/>
        <end position="413"/>
    </location>
</feature>
<name>A0A8T9CEY7_9HELO</name>
<accession>A0A8T9CEY7</accession>
<keyword evidence="5" id="KW-1185">Reference proteome</keyword>
<feature type="region of interest" description="Disordered" evidence="1">
    <location>
        <begin position="1"/>
        <end position="25"/>
    </location>
</feature>
<evidence type="ECO:0000259" key="3">
    <source>
        <dbReference type="Pfam" id="PF20237"/>
    </source>
</evidence>
<feature type="domain" description="DUF6594" evidence="3">
    <location>
        <begin position="52"/>
        <end position="410"/>
    </location>
</feature>
<sequence length="423" mass="47627">MATPSPTFSAAPTAHSSSPSSSPCKKGLACYEYNEYVESDASRDLTNPCHGWPKLVEVMVDQPGLESFQAFRDLNIKSLLYYQAELVKLRKDLHALEWEDHRKGGEASLFCENVDKLLATKDESIECQEAQFRKVKEMRVVLKDYNAALLQYTEINKLPKAETFNVTTLRKWIDSHIMETLTILGPGSDSWGILAQKGQDDIGLGRHFWKLLKSIFREERLQEDLDLVIPGKEEHTDSLTRWVATQGTPFWHKLKSTFRETKIYKRVAQRWLSLCRPSTHVDEERRSQGEIPGDTSTVKNSRKDSFITIFRTRIFQQESPAESKDGCASLSTYSISRMIRFTNFVATLIACLLPIVGIIVLSEVHTKAKTLGFIALFTAIFAIGIMVLTDSRTSRTEVFTATAAFAAVLVVFVQNQSPASVGS</sequence>
<feature type="transmembrane region" description="Helical" evidence="2">
    <location>
        <begin position="341"/>
        <end position="362"/>
    </location>
</feature>
<protein>
    <recommendedName>
        <fullName evidence="3">DUF6594 domain-containing protein</fullName>
    </recommendedName>
</protein>
<dbReference type="Pfam" id="PF20237">
    <property type="entry name" value="DUF6594"/>
    <property type="match status" value="1"/>
</dbReference>
<keyword evidence="2" id="KW-1133">Transmembrane helix</keyword>